<dbReference type="GO" id="GO:0030976">
    <property type="term" value="F:thiamine pyrophosphate binding"/>
    <property type="evidence" value="ECO:0007669"/>
    <property type="project" value="TreeGrafter"/>
</dbReference>
<accession>A0A1L5P9A9</accession>
<dbReference type="PANTHER" id="PTHR30006:SF3">
    <property type="entry name" value="THIAMINE-BINDING PERIPLASMIC PROTEIN"/>
    <property type="match status" value="1"/>
</dbReference>
<dbReference type="GO" id="GO:0015888">
    <property type="term" value="P:thiamine transport"/>
    <property type="evidence" value="ECO:0007669"/>
    <property type="project" value="InterPro"/>
</dbReference>
<evidence type="ECO:0000256" key="4">
    <source>
        <dbReference type="ARBA" id="ARBA00022448"/>
    </source>
</evidence>
<feature type="chain" id="PRO_5013086304" description="Thiamine-binding periplasmic protein" evidence="7">
    <location>
        <begin position="28"/>
        <end position="340"/>
    </location>
</feature>
<dbReference type="InterPro" id="IPR005967">
    <property type="entry name" value="ThiB"/>
</dbReference>
<reference evidence="8 9" key="1">
    <citation type="submission" date="2016-09" db="EMBL/GenBank/DDBJ databases">
        <title>The complete genome sequences of Rhizobium gallicum, symbiovars gallicum and phaseoli, symbionts associated to common bean (Phaseolus vulgaris).</title>
        <authorList>
            <person name="Bustos P."/>
            <person name="Santamaria R.I."/>
            <person name="Perez-Carrascal O.M."/>
            <person name="Juarez S."/>
            <person name="Lozano L."/>
            <person name="Martinez-Flores I."/>
            <person name="Martinez-Romero E."/>
            <person name="Cevallos M."/>
            <person name="Romero D."/>
            <person name="Davila G."/>
            <person name="Gonzalez V."/>
        </authorList>
    </citation>
    <scope>NUCLEOTIDE SEQUENCE [LARGE SCALE GENOMIC DNA]</scope>
    <source>
        <strain evidence="8 9">8C-3</strain>
    </source>
</reference>
<dbReference type="NCBIfam" id="TIGR01276">
    <property type="entry name" value="thiB"/>
    <property type="match status" value="1"/>
</dbReference>
<evidence type="ECO:0000256" key="5">
    <source>
        <dbReference type="ARBA" id="ARBA00022729"/>
    </source>
</evidence>
<proteinExistence type="inferred from homology"/>
<comment type="similarity">
    <text evidence="2">Belongs to the bacterial solute-binding protein 1 family.</text>
</comment>
<comment type="subcellular location">
    <subcellularLocation>
        <location evidence="1">Periplasm</location>
    </subcellularLocation>
</comment>
<protein>
    <recommendedName>
        <fullName evidence="3">Thiamine-binding periplasmic protein</fullName>
    </recommendedName>
</protein>
<dbReference type="PANTHER" id="PTHR30006">
    <property type="entry name" value="THIAMINE-BINDING PERIPLASMIC PROTEIN-RELATED"/>
    <property type="match status" value="1"/>
</dbReference>
<dbReference type="Pfam" id="PF01547">
    <property type="entry name" value="SBP_bac_1"/>
    <property type="match status" value="1"/>
</dbReference>
<dbReference type="NCBIfam" id="TIGR01254">
    <property type="entry name" value="sfuA"/>
    <property type="match status" value="1"/>
</dbReference>
<dbReference type="InterPro" id="IPR005948">
    <property type="entry name" value="ThiB-like"/>
</dbReference>
<evidence type="ECO:0000256" key="2">
    <source>
        <dbReference type="ARBA" id="ARBA00008520"/>
    </source>
</evidence>
<keyword evidence="4" id="KW-0813">Transport</keyword>
<dbReference type="GO" id="GO:0030288">
    <property type="term" value="C:outer membrane-bounded periplasmic space"/>
    <property type="evidence" value="ECO:0007669"/>
    <property type="project" value="InterPro"/>
</dbReference>
<name>A0A1L5P9A9_RHIET</name>
<organism evidence="8 9">
    <name type="scientific">Rhizobium etli 8C-3</name>
    <dbReference type="NCBI Taxonomy" id="538025"/>
    <lineage>
        <taxon>Bacteria</taxon>
        <taxon>Pseudomonadati</taxon>
        <taxon>Pseudomonadota</taxon>
        <taxon>Alphaproteobacteria</taxon>
        <taxon>Hyphomicrobiales</taxon>
        <taxon>Rhizobiaceae</taxon>
        <taxon>Rhizobium/Agrobacterium group</taxon>
        <taxon>Rhizobium</taxon>
    </lineage>
</organism>
<dbReference type="GO" id="GO:0030975">
    <property type="term" value="F:thiamine binding"/>
    <property type="evidence" value="ECO:0007669"/>
    <property type="project" value="InterPro"/>
</dbReference>
<keyword evidence="6" id="KW-0574">Periplasm</keyword>
<dbReference type="AlphaFoldDB" id="A0A1L5P9A9"/>
<evidence type="ECO:0000256" key="6">
    <source>
        <dbReference type="ARBA" id="ARBA00022764"/>
    </source>
</evidence>
<dbReference type="SUPFAM" id="SSF53850">
    <property type="entry name" value="Periplasmic binding protein-like II"/>
    <property type="match status" value="1"/>
</dbReference>
<gene>
    <name evidence="8" type="primary">thiB</name>
    <name evidence="8" type="ORF">AM571_CH03972</name>
</gene>
<evidence type="ECO:0000256" key="3">
    <source>
        <dbReference type="ARBA" id="ARBA00019815"/>
    </source>
</evidence>
<dbReference type="Proteomes" id="UP000185109">
    <property type="component" value="Chromosome"/>
</dbReference>
<dbReference type="InterPro" id="IPR006059">
    <property type="entry name" value="SBP"/>
</dbReference>
<sequence>MSGRTSIIPSLTAAFFAATLGVSAAHAAQKTLTIYTYESFTSEWGPGPKVKAAFEKTCGCTVNFVSVADGVALLSRLKLEGASTRADVVLGIDTNLVTEAKETGLFDASGVDVSALKVPGGFVDEVFVPYDYGHFAIIYDRQTIKHPPQSMKDLVEGDPSQKIVIEDPRTSTPGLGLLLWVKSIYGDKAAEAWNKLKNRILTVTPGWSEAYGLFTKGEAPMVLSYTTSPAYHMVTENTDRYQAAAFSEGHYIQIEVAGLLKNAPEKDLARDFLKFMVTPGFQDTIPTNNWMMPVSATSTPLPDAFSALVNPAKTFLMSPDEVARNRRAWIDEWLAAMSMN</sequence>
<evidence type="ECO:0000256" key="1">
    <source>
        <dbReference type="ARBA" id="ARBA00004418"/>
    </source>
</evidence>
<dbReference type="CDD" id="cd13545">
    <property type="entry name" value="PBP2_TbpA"/>
    <property type="match status" value="1"/>
</dbReference>
<feature type="signal peptide" evidence="7">
    <location>
        <begin position="1"/>
        <end position="27"/>
    </location>
</feature>
<evidence type="ECO:0000313" key="8">
    <source>
        <dbReference type="EMBL" id="APO76751.1"/>
    </source>
</evidence>
<evidence type="ECO:0000313" key="9">
    <source>
        <dbReference type="Proteomes" id="UP000185109"/>
    </source>
</evidence>
<keyword evidence="5 7" id="KW-0732">Signal</keyword>
<dbReference type="Gene3D" id="3.40.190.10">
    <property type="entry name" value="Periplasmic binding protein-like II"/>
    <property type="match status" value="2"/>
</dbReference>
<evidence type="ECO:0000256" key="7">
    <source>
        <dbReference type="SAM" id="SignalP"/>
    </source>
</evidence>
<dbReference type="RefSeq" id="WP_074062872.1">
    <property type="nucleotide sequence ID" value="NZ_CP017241.1"/>
</dbReference>
<dbReference type="EMBL" id="CP017241">
    <property type="protein sequence ID" value="APO76751.1"/>
    <property type="molecule type" value="Genomic_DNA"/>
</dbReference>